<dbReference type="SUPFAM" id="SSF140914">
    <property type="entry name" value="PriB N-terminal domain-like"/>
    <property type="match status" value="1"/>
</dbReference>
<evidence type="ECO:0000256" key="7">
    <source>
        <dbReference type="ARBA" id="ARBA00023014"/>
    </source>
</evidence>
<evidence type="ECO:0000256" key="2">
    <source>
        <dbReference type="ARBA" id="ARBA00022485"/>
    </source>
</evidence>
<feature type="region of interest" description="Disordered" evidence="8">
    <location>
        <begin position="369"/>
        <end position="389"/>
    </location>
</feature>
<reference evidence="10" key="1">
    <citation type="submission" date="2014-11" db="EMBL/GenBank/DDBJ databases">
        <authorList>
            <person name="Zhu J."/>
            <person name="Qi W."/>
            <person name="Song R."/>
        </authorList>
    </citation>
    <scope>NUCLEOTIDE SEQUENCE</scope>
</reference>
<evidence type="ECO:0000256" key="1">
    <source>
        <dbReference type="ARBA" id="ARBA00001966"/>
    </source>
</evidence>
<protein>
    <submittedName>
        <fullName evidence="10">DNA primase large subunit (PRI2)</fullName>
    </submittedName>
</protein>
<dbReference type="AlphaFoldDB" id="A0A1B1T8X7"/>
<name>A0A1B1T8X7_9ARCH</name>
<keyword evidence="2" id="KW-0004">4Fe-4S</keyword>
<evidence type="ECO:0000256" key="3">
    <source>
        <dbReference type="ARBA" id="ARBA00022515"/>
    </source>
</evidence>
<dbReference type="InterPro" id="IPR058560">
    <property type="entry name" value="DNA_primase_C"/>
</dbReference>
<organism evidence="10">
    <name type="scientific">uncultured Poseidoniia archaeon</name>
    <dbReference type="NCBI Taxonomy" id="1697135"/>
    <lineage>
        <taxon>Archaea</taxon>
        <taxon>Methanobacteriati</taxon>
        <taxon>Thermoplasmatota</taxon>
        <taxon>Candidatus Poseidoniia</taxon>
        <taxon>environmental samples</taxon>
    </lineage>
</organism>
<sequence>MPLTKPSIENDALMARYPFLPQGSDFLKVVLEKNGITVNDLIEEPWLEEVRARGRLRLLESVMHKEGVDAATTIDLSSDLGKMTESLSFLYAMLVVCASFNERLLARWVEGEASRADHLFGMDEENFILLAKSYLSDIKERPNKFGRKVTYWIPMSDFIELCPRISGNYWRLINRPVENGWVCMNPGAGETSQQRTARLIKERIRENLTDSCLERMNKMDDSFAELFTDPVERVSKLLSEQVKDEMPMTAAIRDDWPPCFESAVAELSQGVNVNHTGRLFLASMSLAMGLSQEQTCGFFVNAPDYSADTTGYQINQIFERKYTPHGCAALKTSARCPVSPGDDRLCDQEWLTHPLKYLKAKQRRRFQESGGVVTIEKNNENTPKEDNSS</sequence>
<keyword evidence="6" id="KW-0408">Iron</keyword>
<reference evidence="10" key="2">
    <citation type="journal article" date="2015" name="ISME J.">
        <title>A new class of marine Euryarchaeota group II from the Mediterranean deep chlorophyll maximum.</title>
        <authorList>
            <person name="Martin-Cuadrado A.B."/>
            <person name="Garcia-Heredia I."/>
            <person name="Molto A.G."/>
            <person name="Lopez-Ubeda R."/>
            <person name="Kimes N."/>
            <person name="Lopez-Garcia P."/>
            <person name="Moreira D."/>
            <person name="Rodriguez-Valera F."/>
        </authorList>
    </citation>
    <scope>NUCLEOTIDE SEQUENCE</scope>
</reference>
<keyword evidence="5" id="KW-0479">Metal-binding</keyword>
<keyword evidence="4" id="KW-0235">DNA replication</keyword>
<comment type="cofactor">
    <cofactor evidence="1">
        <name>[4Fe-4S] cluster</name>
        <dbReference type="ChEBI" id="CHEBI:49883"/>
    </cofactor>
</comment>
<evidence type="ECO:0000256" key="6">
    <source>
        <dbReference type="ARBA" id="ARBA00023004"/>
    </source>
</evidence>
<dbReference type="InterPro" id="IPR023642">
    <property type="entry name" value="DNA_primase_lsu_PriL"/>
</dbReference>
<evidence type="ECO:0000256" key="8">
    <source>
        <dbReference type="SAM" id="MobiDB-lite"/>
    </source>
</evidence>
<keyword evidence="3" id="KW-0639">Primosome</keyword>
<dbReference type="GO" id="GO:0006269">
    <property type="term" value="P:DNA replication, synthesis of primer"/>
    <property type="evidence" value="ECO:0007669"/>
    <property type="project" value="UniProtKB-KW"/>
</dbReference>
<dbReference type="GO" id="GO:0046872">
    <property type="term" value="F:metal ion binding"/>
    <property type="evidence" value="ECO:0007669"/>
    <property type="project" value="UniProtKB-KW"/>
</dbReference>
<evidence type="ECO:0000256" key="5">
    <source>
        <dbReference type="ARBA" id="ARBA00022723"/>
    </source>
</evidence>
<dbReference type="Pfam" id="PF04104">
    <property type="entry name" value="DNA_primase_lrg"/>
    <property type="match status" value="1"/>
</dbReference>
<dbReference type="GO" id="GO:1990077">
    <property type="term" value="C:primosome complex"/>
    <property type="evidence" value="ECO:0007669"/>
    <property type="project" value="UniProtKB-KW"/>
</dbReference>
<evidence type="ECO:0000313" key="10">
    <source>
        <dbReference type="EMBL" id="ANV78739.1"/>
    </source>
</evidence>
<dbReference type="CDD" id="cd06560">
    <property type="entry name" value="PriL"/>
    <property type="match status" value="1"/>
</dbReference>
<keyword evidence="7" id="KW-0411">Iron-sulfur</keyword>
<feature type="domain" description="DNA primase large subunit C-terminal" evidence="9">
    <location>
        <begin position="255"/>
        <end position="359"/>
    </location>
</feature>
<accession>A0A1B1T8X7</accession>
<dbReference type="GO" id="GO:0003899">
    <property type="term" value="F:DNA-directed RNA polymerase activity"/>
    <property type="evidence" value="ECO:0007669"/>
    <property type="project" value="InterPro"/>
</dbReference>
<evidence type="ECO:0000259" key="9">
    <source>
        <dbReference type="Pfam" id="PF04104"/>
    </source>
</evidence>
<dbReference type="EMBL" id="KP211797">
    <property type="protein sequence ID" value="ANV78739.1"/>
    <property type="molecule type" value="Genomic_DNA"/>
</dbReference>
<feature type="compositionally biased region" description="Basic and acidic residues" evidence="8">
    <location>
        <begin position="377"/>
        <end position="389"/>
    </location>
</feature>
<dbReference type="GO" id="GO:0051539">
    <property type="term" value="F:4 iron, 4 sulfur cluster binding"/>
    <property type="evidence" value="ECO:0007669"/>
    <property type="project" value="UniProtKB-KW"/>
</dbReference>
<evidence type="ECO:0000256" key="4">
    <source>
        <dbReference type="ARBA" id="ARBA00022705"/>
    </source>
</evidence>
<proteinExistence type="predicted"/>